<comment type="function">
    <text evidence="4">Component of the exocyst complex.</text>
</comment>
<evidence type="ECO:0000256" key="3">
    <source>
        <dbReference type="ARBA" id="ARBA00022483"/>
    </source>
</evidence>
<sequence>MGADDGIEAFVARAEFMRESLGKSQKMTETMITILGSFDNRLSTLETAMRPTQVKTHAFRKAHENIDSTLKAAESVLHQFEISHQVEKKVLEGPKSDLGGFLAACDQLHTNVEYLTLNRSMKASDTALSHARDLFGKGMNRLEEEFKVLLTNNSKPADPGPLMETLPSPEKHISETTTPQNGEGEEVKLLLTNTPHNDKALNPPVLPILLSPRIISQLAEMAQRLVGAGFHQQCLKIYRDVRASTLEQSLRNLGVEKLSKDDIAKMPWESLEGKIKNWIQYMRIAIKLLFSAERQLCEQIWSGLDPHREKAFADVTDSSVHMLLSFGEAIARSKKTPEKLFVLLDMYEIMRDLQPEIELVFAGDAAAGMREAATSLIKRLGQTAKDTFADFEDAVDKDATKTLVLDGTVHMLTSYVINYVKFLLDYQNTLNELFSDGTVDKKPHLTTATKHIMSVLQTNLEGKAKLYKDVALSHLFLMNNIHYMVKSVRRSEAKEMLGDDWVQRQRRIVQQHGISYQRTAWNKVLQYITGSGGGVSSGDSGISKSQLKERLKGFSLTFEDLYLRQTQWTIPDNELREAVRLQVQEIILPAYRSFLKRYSGLIEGKQSVNKYLKYSPDDLERMLNDLFEGKSRQDPRARQDGRMPGR</sequence>
<gene>
    <name evidence="7" type="ORF">KC19_2G179900</name>
</gene>
<comment type="caution">
    <text evidence="7">The sequence shown here is derived from an EMBL/GenBank/DDBJ whole genome shotgun (WGS) entry which is preliminary data.</text>
</comment>
<keyword evidence="3 4" id="KW-0268">Exocytosis</keyword>
<evidence type="ECO:0000256" key="5">
    <source>
        <dbReference type="SAM" id="MobiDB-lite"/>
    </source>
</evidence>
<reference evidence="7" key="1">
    <citation type="submission" date="2020-06" db="EMBL/GenBank/DDBJ databases">
        <title>WGS assembly of Ceratodon purpureus strain R40.</title>
        <authorList>
            <person name="Carey S.B."/>
            <person name="Jenkins J."/>
            <person name="Shu S."/>
            <person name="Lovell J.T."/>
            <person name="Sreedasyam A."/>
            <person name="Maumus F."/>
            <person name="Tiley G.P."/>
            <person name="Fernandez-Pozo N."/>
            <person name="Barry K."/>
            <person name="Chen C."/>
            <person name="Wang M."/>
            <person name="Lipzen A."/>
            <person name="Daum C."/>
            <person name="Saski C.A."/>
            <person name="Payton A.C."/>
            <person name="Mcbreen J.C."/>
            <person name="Conrad R.E."/>
            <person name="Kollar L.M."/>
            <person name="Olsson S."/>
            <person name="Huttunen S."/>
            <person name="Landis J.B."/>
            <person name="Wickett N.J."/>
            <person name="Johnson M.G."/>
            <person name="Rensing S.A."/>
            <person name="Grimwood J."/>
            <person name="Schmutz J."/>
            <person name="Mcdaniel S.F."/>
        </authorList>
    </citation>
    <scope>NUCLEOTIDE SEQUENCE</scope>
    <source>
        <strain evidence="7">R40</strain>
    </source>
</reference>
<evidence type="ECO:0000313" key="7">
    <source>
        <dbReference type="EMBL" id="KAG0587644.1"/>
    </source>
</evidence>
<protein>
    <recommendedName>
        <fullName evidence="4">Exocyst subunit Exo70 family protein</fullName>
    </recommendedName>
</protein>
<dbReference type="GO" id="GO:0000145">
    <property type="term" value="C:exocyst"/>
    <property type="evidence" value="ECO:0007669"/>
    <property type="project" value="InterPro"/>
</dbReference>
<keyword evidence="2 4" id="KW-0813">Transport</keyword>
<dbReference type="Pfam" id="PF03081">
    <property type="entry name" value="Exo70_C"/>
    <property type="match status" value="1"/>
</dbReference>
<dbReference type="GO" id="GO:0005546">
    <property type="term" value="F:phosphatidylinositol-4,5-bisphosphate binding"/>
    <property type="evidence" value="ECO:0007669"/>
    <property type="project" value="InterPro"/>
</dbReference>
<dbReference type="GO" id="GO:0015031">
    <property type="term" value="P:protein transport"/>
    <property type="evidence" value="ECO:0007669"/>
    <property type="project" value="UniProtKB-KW"/>
</dbReference>
<feature type="region of interest" description="Disordered" evidence="5">
    <location>
        <begin position="152"/>
        <end position="183"/>
    </location>
</feature>
<keyword evidence="8" id="KW-1185">Reference proteome</keyword>
<evidence type="ECO:0000256" key="2">
    <source>
        <dbReference type="ARBA" id="ARBA00022448"/>
    </source>
</evidence>
<dbReference type="Pfam" id="PF20669">
    <property type="entry name" value="Exo70_N"/>
    <property type="match status" value="1"/>
</dbReference>
<evidence type="ECO:0000256" key="1">
    <source>
        <dbReference type="ARBA" id="ARBA00006756"/>
    </source>
</evidence>
<dbReference type="AlphaFoldDB" id="A0A8T0IV91"/>
<dbReference type="Proteomes" id="UP000822688">
    <property type="component" value="Chromosome 2"/>
</dbReference>
<evidence type="ECO:0000259" key="6">
    <source>
        <dbReference type="Pfam" id="PF03081"/>
    </source>
</evidence>
<feature type="region of interest" description="Disordered" evidence="5">
    <location>
        <begin position="627"/>
        <end position="646"/>
    </location>
</feature>
<proteinExistence type="inferred from homology"/>
<dbReference type="Gene3D" id="1.20.1280.170">
    <property type="entry name" value="Exocyst complex component Exo70"/>
    <property type="match status" value="1"/>
</dbReference>
<accession>A0A8T0IV91</accession>
<dbReference type="InterPro" id="IPR016159">
    <property type="entry name" value="Cullin_repeat-like_dom_sf"/>
</dbReference>
<dbReference type="PANTHER" id="PTHR12542">
    <property type="entry name" value="EXOCYST COMPLEX PROTEIN EXO70"/>
    <property type="match status" value="1"/>
</dbReference>
<comment type="similarity">
    <text evidence="1 4">Belongs to the EXO70 family.</text>
</comment>
<dbReference type="PANTHER" id="PTHR12542:SF41">
    <property type="entry name" value="EXOCYST COMPLEX COMPONENT 7"/>
    <property type="match status" value="1"/>
</dbReference>
<organism evidence="7 8">
    <name type="scientific">Ceratodon purpureus</name>
    <name type="common">Fire moss</name>
    <name type="synonym">Dicranum purpureum</name>
    <dbReference type="NCBI Taxonomy" id="3225"/>
    <lineage>
        <taxon>Eukaryota</taxon>
        <taxon>Viridiplantae</taxon>
        <taxon>Streptophyta</taxon>
        <taxon>Embryophyta</taxon>
        <taxon>Bryophyta</taxon>
        <taxon>Bryophytina</taxon>
        <taxon>Bryopsida</taxon>
        <taxon>Dicranidae</taxon>
        <taxon>Pseudoditrichales</taxon>
        <taxon>Ditrichaceae</taxon>
        <taxon>Ceratodon</taxon>
    </lineage>
</organism>
<evidence type="ECO:0000256" key="4">
    <source>
        <dbReference type="RuleBase" id="RU365026"/>
    </source>
</evidence>
<dbReference type="EMBL" id="CM026422">
    <property type="protein sequence ID" value="KAG0587644.1"/>
    <property type="molecule type" value="Genomic_DNA"/>
</dbReference>
<dbReference type="SUPFAM" id="SSF74788">
    <property type="entry name" value="Cullin repeat-like"/>
    <property type="match status" value="1"/>
</dbReference>
<dbReference type="GO" id="GO:0006887">
    <property type="term" value="P:exocytosis"/>
    <property type="evidence" value="ECO:0007669"/>
    <property type="project" value="UniProtKB-KW"/>
</dbReference>
<evidence type="ECO:0000313" key="8">
    <source>
        <dbReference type="Proteomes" id="UP000822688"/>
    </source>
</evidence>
<keyword evidence="4" id="KW-0653">Protein transport</keyword>
<name>A0A8T0IV91_CERPU</name>
<dbReference type="InterPro" id="IPR004140">
    <property type="entry name" value="Exo70"/>
</dbReference>
<feature type="domain" description="Exocyst complex subunit Exo70 C-terminal" evidence="6">
    <location>
        <begin position="276"/>
        <end position="625"/>
    </location>
</feature>
<dbReference type="InterPro" id="IPR046364">
    <property type="entry name" value="Exo70_C"/>
</dbReference>